<keyword evidence="3" id="KW-1185">Reference proteome</keyword>
<proteinExistence type="predicted"/>
<feature type="region of interest" description="Disordered" evidence="1">
    <location>
        <begin position="73"/>
        <end position="94"/>
    </location>
</feature>
<organism evidence="4">
    <name type="scientific">Thelazia callipaeda</name>
    <name type="common">Oriental eyeworm</name>
    <name type="synonym">Parasitic nematode</name>
    <dbReference type="NCBI Taxonomy" id="103827"/>
    <lineage>
        <taxon>Eukaryota</taxon>
        <taxon>Metazoa</taxon>
        <taxon>Ecdysozoa</taxon>
        <taxon>Nematoda</taxon>
        <taxon>Chromadorea</taxon>
        <taxon>Rhabditida</taxon>
        <taxon>Spirurina</taxon>
        <taxon>Spiruromorpha</taxon>
        <taxon>Thelazioidea</taxon>
        <taxon>Thelaziidae</taxon>
        <taxon>Thelazia</taxon>
    </lineage>
</organism>
<dbReference type="WBParaSite" id="TCLT_0000992101-mRNA-1">
    <property type="protein sequence ID" value="TCLT_0000992101-mRNA-1"/>
    <property type="gene ID" value="TCLT_0000992101"/>
</dbReference>
<reference evidence="2 3" key="2">
    <citation type="submission" date="2018-11" db="EMBL/GenBank/DDBJ databases">
        <authorList>
            <consortium name="Pathogen Informatics"/>
        </authorList>
    </citation>
    <scope>NUCLEOTIDE SEQUENCE [LARGE SCALE GENOMIC DNA]</scope>
</reference>
<name>A0A0N5D9U9_THECL</name>
<sequence>MNLSFQAFSATARSMPTVTNVVTNNSNHPSTSTQQLTTTATVGTILRESVDTVRPETPPADYDTAFNDLHITNNTTGNNSNNKQSHQRTTAVMY</sequence>
<dbReference type="Proteomes" id="UP000276776">
    <property type="component" value="Unassembled WGS sequence"/>
</dbReference>
<evidence type="ECO:0000313" key="4">
    <source>
        <dbReference type="WBParaSite" id="TCLT_0000992101-mRNA-1"/>
    </source>
</evidence>
<dbReference type="AlphaFoldDB" id="A0A0N5D9U9"/>
<feature type="compositionally biased region" description="Low complexity" evidence="1">
    <location>
        <begin position="73"/>
        <end position="82"/>
    </location>
</feature>
<evidence type="ECO:0000313" key="3">
    <source>
        <dbReference type="Proteomes" id="UP000276776"/>
    </source>
</evidence>
<dbReference type="EMBL" id="UYYF01004914">
    <property type="protein sequence ID" value="VDN07576.1"/>
    <property type="molecule type" value="Genomic_DNA"/>
</dbReference>
<protein>
    <submittedName>
        <fullName evidence="2 4">Uncharacterized protein</fullName>
    </submittedName>
</protein>
<feature type="compositionally biased region" description="Polar residues" evidence="1">
    <location>
        <begin position="83"/>
        <end position="94"/>
    </location>
</feature>
<reference evidence="4" key="1">
    <citation type="submission" date="2017-02" db="UniProtKB">
        <authorList>
            <consortium name="WormBaseParasite"/>
        </authorList>
    </citation>
    <scope>IDENTIFICATION</scope>
</reference>
<accession>A0A0N5D9U9</accession>
<gene>
    <name evidence="2" type="ORF">TCLT_LOCUS9910</name>
</gene>
<dbReference type="STRING" id="103827.A0A0N5D9U9"/>
<evidence type="ECO:0000313" key="2">
    <source>
        <dbReference type="EMBL" id="VDN07576.1"/>
    </source>
</evidence>
<evidence type="ECO:0000256" key="1">
    <source>
        <dbReference type="SAM" id="MobiDB-lite"/>
    </source>
</evidence>